<dbReference type="Proteomes" id="UP000282125">
    <property type="component" value="Unassembled WGS sequence"/>
</dbReference>
<proteinExistence type="predicted"/>
<dbReference type="AlphaFoldDB" id="A0A3P3D913"/>
<name>A0A3P3D913_9RHOB</name>
<evidence type="ECO:0000313" key="2">
    <source>
        <dbReference type="Proteomes" id="UP000282125"/>
    </source>
</evidence>
<keyword evidence="2" id="KW-1185">Reference proteome</keyword>
<comment type="caution">
    <text evidence="1">The sequence shown here is derived from an EMBL/GenBank/DDBJ whole genome shotgun (WGS) entry which is preliminary data.</text>
</comment>
<dbReference type="EMBL" id="RRAZ01000052">
    <property type="protein sequence ID" value="RRH68868.1"/>
    <property type="molecule type" value="Genomic_DNA"/>
</dbReference>
<gene>
    <name evidence="1" type="ORF">EG244_19065</name>
</gene>
<organism evidence="1 2">
    <name type="scientific">Falsigemmobacter faecalis</name>
    <dbReference type="NCBI Taxonomy" id="2488730"/>
    <lineage>
        <taxon>Bacteria</taxon>
        <taxon>Pseudomonadati</taxon>
        <taxon>Pseudomonadota</taxon>
        <taxon>Alphaproteobacteria</taxon>
        <taxon>Rhodobacterales</taxon>
        <taxon>Paracoccaceae</taxon>
        <taxon>Falsigemmobacter</taxon>
    </lineage>
</organism>
<sequence length="278" mass="31033">MTIRLPQIGTITQGTIFCCASAERYPGARVFGVAITARCDVANDKFPVLNYIPAVLLTDWFHCDGWEILHSKTSKAAEGSFLSALKQQDISETILYSKSHREIYESFFVGENALGSARKSAERVRGIVEEIEILANLQITSLEQRNYLLDKYQKYSRQIIQDLIEHKLSGHYYLPAIPGEDNVPLVALMRESSFIPRDIAEAIARGTDQARAPQVSRGGAGLDFSIDEFAMPLGQLMSPNIEHLMQTYSQMFGRIGIEDTPAEALKAIFSIELRKATQ</sequence>
<dbReference type="OrthoDB" id="9153540at2"/>
<reference evidence="1 2" key="1">
    <citation type="submission" date="2018-11" db="EMBL/GenBank/DDBJ databases">
        <title>Gemmobacter sp. nov., YIM 102744-1 draft genome.</title>
        <authorList>
            <person name="Li G."/>
            <person name="Jiang Y."/>
        </authorList>
    </citation>
    <scope>NUCLEOTIDE SEQUENCE [LARGE SCALE GENOMIC DNA]</scope>
    <source>
        <strain evidence="1 2">YIM 102744-1</strain>
    </source>
</reference>
<dbReference type="RefSeq" id="WP_124966747.1">
    <property type="nucleotide sequence ID" value="NZ_RRAZ01000052.1"/>
</dbReference>
<protein>
    <submittedName>
        <fullName evidence="1">Uncharacterized protein</fullName>
    </submittedName>
</protein>
<accession>A0A3P3D913</accession>
<evidence type="ECO:0000313" key="1">
    <source>
        <dbReference type="EMBL" id="RRH68868.1"/>
    </source>
</evidence>